<name>A0A8C5IE52_JUNHY</name>
<dbReference type="GO" id="GO:0006631">
    <property type="term" value="P:fatty acid metabolic process"/>
    <property type="evidence" value="ECO:0007669"/>
    <property type="project" value="TreeGrafter"/>
</dbReference>
<feature type="domain" description="BAAT/Acyl-CoA thioester hydrolase C-terminal" evidence="1">
    <location>
        <begin position="19"/>
        <end position="137"/>
    </location>
</feature>
<dbReference type="GO" id="GO:0047617">
    <property type="term" value="F:fatty acyl-CoA hydrolase activity"/>
    <property type="evidence" value="ECO:0007669"/>
    <property type="project" value="TreeGrafter"/>
</dbReference>
<dbReference type="InterPro" id="IPR029058">
    <property type="entry name" value="AB_hydrolase_fold"/>
</dbReference>
<dbReference type="AlphaFoldDB" id="A0A8C5IE52"/>
<dbReference type="Gene3D" id="3.40.50.1820">
    <property type="entry name" value="alpha/beta hydrolase"/>
    <property type="match status" value="1"/>
</dbReference>
<protein>
    <recommendedName>
        <fullName evidence="1">BAAT/Acyl-CoA thioester hydrolase C-terminal domain-containing protein</fullName>
    </recommendedName>
</protein>
<evidence type="ECO:0000259" key="1">
    <source>
        <dbReference type="Pfam" id="PF08840"/>
    </source>
</evidence>
<dbReference type="PANTHER" id="PTHR10824:SF17">
    <property type="entry name" value="ACYL-COENZYME A THIOESTERASE 6"/>
    <property type="match status" value="1"/>
</dbReference>
<sequence>LALAYYQFEDLPQEPKELHLEYFEEAVNYMLQHPQVKGPGVGLLGFSKGAEVSLAMAAFLKNILAVASLNAPVAVTAIPLSYKDKIIPTLTLHEYKAKATNSTFFDYSYGMDDPFQAPGDQSRIPLEKGEAQLLFMLNQLFWVFHFAGVLQASLIHWGKPQSQQLPLSPVMFSAPGHPHCSPSLPSMFHNRCYQQHCLIRLGLP</sequence>
<dbReference type="Ensembl" id="ENSJHYT00000002599.1">
    <property type="protein sequence ID" value="ENSJHYP00000002102.1"/>
    <property type="gene ID" value="ENSJHYG00000001784.1"/>
</dbReference>
<keyword evidence="3" id="KW-1185">Reference proteome</keyword>
<reference evidence="2" key="2">
    <citation type="submission" date="2025-09" db="UniProtKB">
        <authorList>
            <consortium name="Ensembl"/>
        </authorList>
    </citation>
    <scope>IDENTIFICATION</scope>
</reference>
<dbReference type="SUPFAM" id="SSF53474">
    <property type="entry name" value="alpha/beta-Hydrolases"/>
    <property type="match status" value="1"/>
</dbReference>
<dbReference type="GO" id="GO:0006637">
    <property type="term" value="P:acyl-CoA metabolic process"/>
    <property type="evidence" value="ECO:0007669"/>
    <property type="project" value="TreeGrafter"/>
</dbReference>
<reference evidence="2" key="1">
    <citation type="submission" date="2025-08" db="UniProtKB">
        <authorList>
            <consortium name="Ensembl"/>
        </authorList>
    </citation>
    <scope>IDENTIFICATION</scope>
</reference>
<evidence type="ECO:0000313" key="3">
    <source>
        <dbReference type="Proteomes" id="UP000694408"/>
    </source>
</evidence>
<dbReference type="InterPro" id="IPR014940">
    <property type="entry name" value="BAAT_C"/>
</dbReference>
<dbReference type="PANTHER" id="PTHR10824">
    <property type="entry name" value="ACYL-COENZYME A THIOESTERASE-RELATED"/>
    <property type="match status" value="1"/>
</dbReference>
<proteinExistence type="predicted"/>
<evidence type="ECO:0000313" key="2">
    <source>
        <dbReference type="Ensembl" id="ENSJHYP00000002102.1"/>
    </source>
</evidence>
<dbReference type="Pfam" id="PF08840">
    <property type="entry name" value="BAAT_C"/>
    <property type="match status" value="1"/>
</dbReference>
<accession>A0A8C5IE52</accession>
<dbReference type="Proteomes" id="UP000694408">
    <property type="component" value="Unplaced"/>
</dbReference>
<organism evidence="2 3">
    <name type="scientific">Junco hyemalis</name>
    <name type="common">Dark-eyed junco</name>
    <dbReference type="NCBI Taxonomy" id="40217"/>
    <lineage>
        <taxon>Eukaryota</taxon>
        <taxon>Metazoa</taxon>
        <taxon>Chordata</taxon>
        <taxon>Craniata</taxon>
        <taxon>Vertebrata</taxon>
        <taxon>Euteleostomi</taxon>
        <taxon>Archelosauria</taxon>
        <taxon>Archosauria</taxon>
        <taxon>Dinosauria</taxon>
        <taxon>Saurischia</taxon>
        <taxon>Theropoda</taxon>
        <taxon>Coelurosauria</taxon>
        <taxon>Aves</taxon>
        <taxon>Neognathae</taxon>
        <taxon>Neoaves</taxon>
        <taxon>Telluraves</taxon>
        <taxon>Australaves</taxon>
        <taxon>Passeriformes</taxon>
        <taxon>Passerellidae</taxon>
        <taxon>Junco</taxon>
    </lineage>
</organism>